<gene>
    <name evidence="1" type="ORF">L484_027702</name>
</gene>
<reference evidence="2" key="1">
    <citation type="submission" date="2013-01" db="EMBL/GenBank/DDBJ databases">
        <title>Draft Genome Sequence of a Mulberry Tree, Morus notabilis C.K. Schneid.</title>
        <authorList>
            <person name="He N."/>
            <person name="Zhao S."/>
        </authorList>
    </citation>
    <scope>NUCLEOTIDE SEQUENCE</scope>
</reference>
<proteinExistence type="predicted"/>
<sequence>MELIIDQRRTTTASSESIRYVAKSRGEKLTVIVRGQAVAIDLSARQGEEIKTSRHPLRSDLSWLHHSIEEDVLPSSSKYGVSQNRRELDHCGDLQRCRREGEDERRGQVTVGKGKRKKEGRKILGYFRARSLR</sequence>
<protein>
    <submittedName>
        <fullName evidence="1">Uncharacterized protein</fullName>
    </submittedName>
</protein>
<name>W9RN31_9ROSA</name>
<evidence type="ECO:0000313" key="2">
    <source>
        <dbReference type="Proteomes" id="UP000030645"/>
    </source>
</evidence>
<organism evidence="1 2">
    <name type="scientific">Morus notabilis</name>
    <dbReference type="NCBI Taxonomy" id="981085"/>
    <lineage>
        <taxon>Eukaryota</taxon>
        <taxon>Viridiplantae</taxon>
        <taxon>Streptophyta</taxon>
        <taxon>Embryophyta</taxon>
        <taxon>Tracheophyta</taxon>
        <taxon>Spermatophyta</taxon>
        <taxon>Magnoliopsida</taxon>
        <taxon>eudicotyledons</taxon>
        <taxon>Gunneridae</taxon>
        <taxon>Pentapetalae</taxon>
        <taxon>rosids</taxon>
        <taxon>fabids</taxon>
        <taxon>Rosales</taxon>
        <taxon>Moraceae</taxon>
        <taxon>Moreae</taxon>
        <taxon>Morus</taxon>
    </lineage>
</organism>
<dbReference type="EMBL" id="KE344869">
    <property type="protein sequence ID" value="EXB82526.1"/>
    <property type="molecule type" value="Genomic_DNA"/>
</dbReference>
<keyword evidence="2" id="KW-1185">Reference proteome</keyword>
<dbReference type="Proteomes" id="UP000030645">
    <property type="component" value="Unassembled WGS sequence"/>
</dbReference>
<evidence type="ECO:0000313" key="1">
    <source>
        <dbReference type="EMBL" id="EXB82526.1"/>
    </source>
</evidence>
<dbReference type="AlphaFoldDB" id="W9RN31"/>
<accession>W9RN31</accession>